<sequence length="410" mass="41458">MSWAETLRTSLEAVRAHRMRSLLTMLGIVIGIASVILTVGLGQGAQKEVRDQIDALGRNLLIVSPGSSTDSSGMRGGFGSASTLDLDDAAAIADETVAPDVAAVAPVTSSSSSVTAGDTNWTTQVSGTTTSWLDVRARTVASGRFFTSSEAESGADVVVLASDTAGELFDRGNPVGQTVRVGGTELTVIGVLEESGASTSGTSSEDDQAVVPLATAARLTGSSSTSLSTIYVEATDSTTLSAAYQEVEALLLNLHDVGGSDEADFTVSTQDSLVETANSTNETMTVLLTGVAAISLLVGGIGVMNIMLVSVSERVQEIGLRKALGATPSSIRRQFLLEASVLGLVGGLLGLGVGIVGALVLPSLIDQTVTVSALAAVGAVGTALALGIGFGVYPAGRAARLTPIDALRSS</sequence>
<protein>
    <submittedName>
        <fullName evidence="10">Putative ABC transport system permease protein</fullName>
    </submittedName>
</protein>
<feature type="transmembrane region" description="Helical" evidence="7">
    <location>
        <begin position="286"/>
        <end position="311"/>
    </location>
</feature>
<evidence type="ECO:0000256" key="7">
    <source>
        <dbReference type="SAM" id="Phobius"/>
    </source>
</evidence>
<dbReference type="PANTHER" id="PTHR30572:SF4">
    <property type="entry name" value="ABC TRANSPORTER PERMEASE YTRF"/>
    <property type="match status" value="1"/>
</dbReference>
<dbReference type="RefSeq" id="WP_090967569.1">
    <property type="nucleotide sequence ID" value="NZ_FNRT01000002.1"/>
</dbReference>
<feature type="transmembrane region" description="Helical" evidence="7">
    <location>
        <begin position="341"/>
        <end position="365"/>
    </location>
</feature>
<feature type="transmembrane region" description="Helical" evidence="7">
    <location>
        <begin position="371"/>
        <end position="393"/>
    </location>
</feature>
<keyword evidence="2" id="KW-1003">Cell membrane</keyword>
<dbReference type="GO" id="GO:0005886">
    <property type="term" value="C:plasma membrane"/>
    <property type="evidence" value="ECO:0007669"/>
    <property type="project" value="UniProtKB-SubCell"/>
</dbReference>
<feature type="transmembrane region" description="Helical" evidence="7">
    <location>
        <begin position="21"/>
        <end position="42"/>
    </location>
</feature>
<comment type="similarity">
    <text evidence="6">Belongs to the ABC-4 integral membrane protein family.</text>
</comment>
<dbReference type="AlphaFoldDB" id="A0A1H4JYS2"/>
<evidence type="ECO:0000256" key="4">
    <source>
        <dbReference type="ARBA" id="ARBA00022989"/>
    </source>
</evidence>
<evidence type="ECO:0000259" key="8">
    <source>
        <dbReference type="Pfam" id="PF02687"/>
    </source>
</evidence>
<evidence type="ECO:0000259" key="9">
    <source>
        <dbReference type="Pfam" id="PF12704"/>
    </source>
</evidence>
<keyword evidence="4 7" id="KW-1133">Transmembrane helix</keyword>
<feature type="domain" description="MacB-like periplasmic core" evidence="9">
    <location>
        <begin position="21"/>
        <end position="250"/>
    </location>
</feature>
<name>A0A1H4JYS2_9ACTN</name>
<dbReference type="InterPro" id="IPR025857">
    <property type="entry name" value="MacB_PCD"/>
</dbReference>
<reference evidence="11" key="1">
    <citation type="submission" date="2016-10" db="EMBL/GenBank/DDBJ databases">
        <authorList>
            <person name="Varghese N."/>
            <person name="Submissions S."/>
        </authorList>
    </citation>
    <scope>NUCLEOTIDE SEQUENCE [LARGE SCALE GENOMIC DNA]</scope>
    <source>
        <strain evidence="11">DSM 22017</strain>
    </source>
</reference>
<dbReference type="OrthoDB" id="9780560at2"/>
<keyword evidence="11" id="KW-1185">Reference proteome</keyword>
<comment type="subcellular location">
    <subcellularLocation>
        <location evidence="1">Cell membrane</location>
        <topology evidence="1">Multi-pass membrane protein</topology>
    </subcellularLocation>
</comment>
<evidence type="ECO:0000256" key="1">
    <source>
        <dbReference type="ARBA" id="ARBA00004651"/>
    </source>
</evidence>
<dbReference type="InterPro" id="IPR050250">
    <property type="entry name" value="Macrolide_Exporter_MacB"/>
</dbReference>
<dbReference type="Proteomes" id="UP000198742">
    <property type="component" value="Unassembled WGS sequence"/>
</dbReference>
<dbReference type="Pfam" id="PF12704">
    <property type="entry name" value="MacB_PCD"/>
    <property type="match status" value="1"/>
</dbReference>
<keyword evidence="3 7" id="KW-0812">Transmembrane</keyword>
<keyword evidence="5 7" id="KW-0472">Membrane</keyword>
<evidence type="ECO:0000256" key="2">
    <source>
        <dbReference type="ARBA" id="ARBA00022475"/>
    </source>
</evidence>
<gene>
    <name evidence="10" type="ORF">SAMN04489844_0337</name>
</gene>
<dbReference type="PANTHER" id="PTHR30572">
    <property type="entry name" value="MEMBRANE COMPONENT OF TRANSPORTER-RELATED"/>
    <property type="match status" value="1"/>
</dbReference>
<dbReference type="STRING" id="402596.SAMN04489844_0337"/>
<dbReference type="EMBL" id="FNRT01000002">
    <property type="protein sequence ID" value="SEB50772.1"/>
    <property type="molecule type" value="Genomic_DNA"/>
</dbReference>
<proteinExistence type="inferred from homology"/>
<evidence type="ECO:0000256" key="5">
    <source>
        <dbReference type="ARBA" id="ARBA00023136"/>
    </source>
</evidence>
<dbReference type="GO" id="GO:0022857">
    <property type="term" value="F:transmembrane transporter activity"/>
    <property type="evidence" value="ECO:0007669"/>
    <property type="project" value="TreeGrafter"/>
</dbReference>
<evidence type="ECO:0000313" key="10">
    <source>
        <dbReference type="EMBL" id="SEB50772.1"/>
    </source>
</evidence>
<dbReference type="InterPro" id="IPR003838">
    <property type="entry name" value="ABC3_permease_C"/>
</dbReference>
<evidence type="ECO:0000256" key="6">
    <source>
        <dbReference type="ARBA" id="ARBA00038076"/>
    </source>
</evidence>
<dbReference type="Pfam" id="PF02687">
    <property type="entry name" value="FtsX"/>
    <property type="match status" value="1"/>
</dbReference>
<evidence type="ECO:0000313" key="11">
    <source>
        <dbReference type="Proteomes" id="UP000198742"/>
    </source>
</evidence>
<evidence type="ECO:0000256" key="3">
    <source>
        <dbReference type="ARBA" id="ARBA00022692"/>
    </source>
</evidence>
<organism evidence="10 11">
    <name type="scientific">Nocardioides exalbidus</name>
    <dbReference type="NCBI Taxonomy" id="402596"/>
    <lineage>
        <taxon>Bacteria</taxon>
        <taxon>Bacillati</taxon>
        <taxon>Actinomycetota</taxon>
        <taxon>Actinomycetes</taxon>
        <taxon>Propionibacteriales</taxon>
        <taxon>Nocardioidaceae</taxon>
        <taxon>Nocardioides</taxon>
    </lineage>
</organism>
<feature type="domain" description="ABC3 transporter permease C-terminal" evidence="8">
    <location>
        <begin position="291"/>
        <end position="403"/>
    </location>
</feature>
<accession>A0A1H4JYS2</accession>